<evidence type="ECO:0000256" key="9">
    <source>
        <dbReference type="ARBA" id="ARBA00022842"/>
    </source>
</evidence>
<keyword evidence="4 12" id="KW-0548">Nucleotidyltransferase</keyword>
<sequence length="614" mass="67039">MALPNRFLEELKSRVSLATVIGRRVRLIRNGRNLKACCPFHNEKTASFYIYDDHYHCFGCGAHGDAISFEMAAGGLSFMEAIEALAAEAGLEVPQPDPREREREARAHSLEEVMEAACAFFQQRLRLPEGRDGLAYLESQRGLSEATIAHFRLGYAPPGGALRAHLRREGLDDTTLAEAGLIGRPEDTSRAPYDMFRDRVIFPIRDRKGRVVSFGGRVLGDGKPKYLNGPESPLFSKSRLLYGLFEARDAIRETGEAIVAEGYMDVIALAAAGFAQTVAPLGTALTESQIELLWSLAPEPVLCFDGDEAGQRAAHRALDRALPLLTPGRSLRFALLPPGQDPDDLLRGRGPGAMRAALDAALPMAELCWRVLRARNRVDTPERRAALERDIERTVEGIADRSVAQQYRAALRDRFWTEVRGARGGGRSGSGGRRPGGKDRATVAVPFAAVPTGALPARRLQEGLMLAVLLNHPELFDQVAERMGMLAFSDPGLSNLRADLLVACDARLQGGEPLDRDDILDHLRNAGHGAMLDHVLGPSVSLHAAFARPSATPESALRGWEDAVAQHCRTAILDDCRAAEEHLALEMTEEALDRLKALQAVRSRIFDLPEGDGI</sequence>
<dbReference type="SUPFAM" id="SSF57783">
    <property type="entry name" value="Zinc beta-ribbon"/>
    <property type="match status" value="1"/>
</dbReference>
<dbReference type="Pfam" id="PF13662">
    <property type="entry name" value="Toprim_4"/>
    <property type="match status" value="1"/>
</dbReference>
<dbReference type="SMART" id="SM00400">
    <property type="entry name" value="ZnF_CHCC"/>
    <property type="match status" value="1"/>
</dbReference>
<keyword evidence="10 12" id="KW-0238">DNA-binding</keyword>
<accession>A0A5M6IGV8</accession>
<dbReference type="InterPro" id="IPR036977">
    <property type="entry name" value="DNA_primase_Znf_CHC2"/>
</dbReference>
<dbReference type="CDD" id="cd03364">
    <property type="entry name" value="TOPRIM_DnaG_primases"/>
    <property type="match status" value="1"/>
</dbReference>
<dbReference type="SUPFAM" id="SSF56731">
    <property type="entry name" value="DNA primase core"/>
    <property type="match status" value="1"/>
</dbReference>
<keyword evidence="1 12" id="KW-0240">DNA-directed RNA polymerase</keyword>
<comment type="similarity">
    <text evidence="12 13">Belongs to the DnaG primase family.</text>
</comment>
<dbReference type="GO" id="GO:0006269">
    <property type="term" value="P:DNA replication, synthesis of primer"/>
    <property type="evidence" value="ECO:0007669"/>
    <property type="project" value="UniProtKB-UniRule"/>
</dbReference>
<keyword evidence="9" id="KW-0460">Magnesium</keyword>
<evidence type="ECO:0000256" key="12">
    <source>
        <dbReference type="HAMAP-Rule" id="MF_00974"/>
    </source>
</evidence>
<comment type="cofactor">
    <cofactor evidence="13 14">
        <name>Zn(2+)</name>
        <dbReference type="ChEBI" id="CHEBI:29105"/>
    </cofactor>
    <text evidence="13 14">Binds 1 zinc ion per monomer.</text>
</comment>
<dbReference type="Proteomes" id="UP000324065">
    <property type="component" value="Unassembled WGS sequence"/>
</dbReference>
<dbReference type="Gene3D" id="3.90.980.10">
    <property type="entry name" value="DNA primase, catalytic core, N-terminal domain"/>
    <property type="match status" value="1"/>
</dbReference>
<evidence type="ECO:0000256" key="8">
    <source>
        <dbReference type="ARBA" id="ARBA00022833"/>
    </source>
</evidence>
<feature type="domain" description="Toprim" evidence="15">
    <location>
        <begin position="255"/>
        <end position="337"/>
    </location>
</feature>
<keyword evidence="17" id="KW-1185">Reference proteome</keyword>
<evidence type="ECO:0000256" key="11">
    <source>
        <dbReference type="ARBA" id="ARBA00023163"/>
    </source>
</evidence>
<dbReference type="EMBL" id="VWPJ01000001">
    <property type="protein sequence ID" value="KAA5607540.1"/>
    <property type="molecule type" value="Genomic_DNA"/>
</dbReference>
<dbReference type="InterPro" id="IPR006171">
    <property type="entry name" value="TOPRIM_dom"/>
</dbReference>
<dbReference type="InterPro" id="IPR006295">
    <property type="entry name" value="DNA_primase_DnaG"/>
</dbReference>
<comment type="caution">
    <text evidence="16">The sequence shown here is derived from an EMBL/GenBank/DDBJ whole genome shotgun (WGS) entry which is preliminary data.</text>
</comment>
<reference evidence="16 17" key="1">
    <citation type="submission" date="2019-09" db="EMBL/GenBank/DDBJ databases">
        <title>Genome sequence of Roseospira marina, one of the more divergent members of the non-sulfur purple photosynthetic bacterial family, the Rhodospirillaceae.</title>
        <authorList>
            <person name="Meyer T."/>
            <person name="Kyndt J."/>
        </authorList>
    </citation>
    <scope>NUCLEOTIDE SEQUENCE [LARGE SCALE GENOMIC DNA]</scope>
    <source>
        <strain evidence="16 17">DSM 15113</strain>
    </source>
</reference>
<organism evidence="16 17">
    <name type="scientific">Roseospira marina</name>
    <dbReference type="NCBI Taxonomy" id="140057"/>
    <lineage>
        <taxon>Bacteria</taxon>
        <taxon>Pseudomonadati</taxon>
        <taxon>Pseudomonadota</taxon>
        <taxon>Alphaproteobacteria</taxon>
        <taxon>Rhodospirillales</taxon>
        <taxon>Rhodospirillaceae</taxon>
        <taxon>Roseospira</taxon>
    </lineage>
</organism>
<dbReference type="OrthoDB" id="9803773at2"/>
<dbReference type="AlphaFoldDB" id="A0A5M6IGV8"/>
<dbReference type="PANTHER" id="PTHR30313:SF2">
    <property type="entry name" value="DNA PRIMASE"/>
    <property type="match status" value="1"/>
</dbReference>
<dbReference type="PIRSF" id="PIRSF002811">
    <property type="entry name" value="DnaG"/>
    <property type="match status" value="1"/>
</dbReference>
<evidence type="ECO:0000313" key="17">
    <source>
        <dbReference type="Proteomes" id="UP000324065"/>
    </source>
</evidence>
<evidence type="ECO:0000313" key="16">
    <source>
        <dbReference type="EMBL" id="KAA5607540.1"/>
    </source>
</evidence>
<dbReference type="GO" id="GO:0008270">
    <property type="term" value="F:zinc ion binding"/>
    <property type="evidence" value="ECO:0007669"/>
    <property type="project" value="UniProtKB-KW"/>
</dbReference>
<evidence type="ECO:0000256" key="1">
    <source>
        <dbReference type="ARBA" id="ARBA00022478"/>
    </source>
</evidence>
<feature type="zinc finger region" description="CHC2-type" evidence="14">
    <location>
        <begin position="38"/>
        <end position="60"/>
    </location>
</feature>
<keyword evidence="7 14" id="KW-0863">Zinc-finger</keyword>
<keyword evidence="6 13" id="KW-0479">Metal-binding</keyword>
<dbReference type="Gene3D" id="3.40.1360.10">
    <property type="match status" value="1"/>
</dbReference>
<dbReference type="Pfam" id="PF08275">
    <property type="entry name" value="DNAG_N"/>
    <property type="match status" value="1"/>
</dbReference>
<dbReference type="PANTHER" id="PTHR30313">
    <property type="entry name" value="DNA PRIMASE"/>
    <property type="match status" value="1"/>
</dbReference>
<dbReference type="InterPro" id="IPR030846">
    <property type="entry name" value="DnaG_bac"/>
</dbReference>
<dbReference type="SMART" id="SM00493">
    <property type="entry name" value="TOPRIM"/>
    <property type="match status" value="1"/>
</dbReference>
<dbReference type="HAMAP" id="MF_00974">
    <property type="entry name" value="DNA_primase_DnaG"/>
    <property type="match status" value="1"/>
</dbReference>
<dbReference type="Pfam" id="PF01807">
    <property type="entry name" value="Zn_ribbon_DnaG"/>
    <property type="match status" value="1"/>
</dbReference>
<dbReference type="InterPro" id="IPR034151">
    <property type="entry name" value="TOPRIM_DnaG_bac"/>
</dbReference>
<dbReference type="InterPro" id="IPR037068">
    <property type="entry name" value="DNA_primase_core_N_sf"/>
</dbReference>
<dbReference type="GO" id="GO:0000428">
    <property type="term" value="C:DNA-directed RNA polymerase complex"/>
    <property type="evidence" value="ECO:0007669"/>
    <property type="project" value="UniProtKB-KW"/>
</dbReference>
<dbReference type="InterPro" id="IPR002694">
    <property type="entry name" value="Znf_CHC2"/>
</dbReference>
<comment type="catalytic activity">
    <reaction evidence="12">
        <text>ssDNA + n NTP = ssDNA/pppN(pN)n-1 hybrid + (n-1) diphosphate.</text>
        <dbReference type="EC" id="2.7.7.101"/>
    </reaction>
</comment>
<dbReference type="Gene3D" id="3.90.580.10">
    <property type="entry name" value="Zinc finger, CHC2-type domain"/>
    <property type="match status" value="1"/>
</dbReference>
<evidence type="ECO:0000259" key="15">
    <source>
        <dbReference type="PROSITE" id="PS50880"/>
    </source>
</evidence>
<dbReference type="InterPro" id="IPR050219">
    <property type="entry name" value="DnaG_primase"/>
</dbReference>
<dbReference type="GO" id="GO:0003899">
    <property type="term" value="F:DNA-directed RNA polymerase activity"/>
    <property type="evidence" value="ECO:0007669"/>
    <property type="project" value="UniProtKB-UniRule"/>
</dbReference>
<dbReference type="GO" id="GO:1990077">
    <property type="term" value="C:primosome complex"/>
    <property type="evidence" value="ECO:0007669"/>
    <property type="project" value="UniProtKB-KW"/>
</dbReference>
<comment type="function">
    <text evidence="12 13">RNA polymerase that catalyzes the synthesis of short RNA molecules used as primers for DNA polymerase during DNA replication.</text>
</comment>
<evidence type="ECO:0000256" key="10">
    <source>
        <dbReference type="ARBA" id="ARBA00023125"/>
    </source>
</evidence>
<evidence type="ECO:0000256" key="7">
    <source>
        <dbReference type="ARBA" id="ARBA00022771"/>
    </source>
</evidence>
<dbReference type="NCBIfam" id="TIGR01391">
    <property type="entry name" value="dnaG"/>
    <property type="match status" value="1"/>
</dbReference>
<proteinExistence type="inferred from homology"/>
<comment type="caution">
    <text evidence="12">Lacks conserved residue(s) required for the propagation of feature annotation.</text>
</comment>
<dbReference type="InterPro" id="IPR013264">
    <property type="entry name" value="DNAG_N"/>
</dbReference>
<keyword evidence="2 12" id="KW-0639">Primosome</keyword>
<comment type="subunit">
    <text evidence="12">Monomer. Interacts with DnaB.</text>
</comment>
<dbReference type="FunFam" id="3.40.1360.10:FF:000002">
    <property type="entry name" value="DNA primase"/>
    <property type="match status" value="1"/>
</dbReference>
<keyword evidence="3 12" id="KW-0808">Transferase</keyword>
<keyword evidence="8 13" id="KW-0862">Zinc</keyword>
<keyword evidence="5 12" id="KW-0235">DNA replication</keyword>
<protein>
    <recommendedName>
        <fullName evidence="12 13">DNA primase</fullName>
        <ecNumber evidence="12">2.7.7.101</ecNumber>
    </recommendedName>
</protein>
<evidence type="ECO:0000256" key="2">
    <source>
        <dbReference type="ARBA" id="ARBA00022515"/>
    </source>
</evidence>
<gene>
    <name evidence="12" type="primary">dnaG</name>
    <name evidence="16" type="ORF">F1188_01890</name>
</gene>
<dbReference type="RefSeq" id="WP_150060673.1">
    <property type="nucleotide sequence ID" value="NZ_JACHII010000001.1"/>
</dbReference>
<evidence type="ECO:0000256" key="14">
    <source>
        <dbReference type="PIRSR" id="PIRSR002811-1"/>
    </source>
</evidence>
<keyword evidence="11 12" id="KW-0804">Transcription</keyword>
<evidence type="ECO:0000256" key="4">
    <source>
        <dbReference type="ARBA" id="ARBA00022695"/>
    </source>
</evidence>
<evidence type="ECO:0000256" key="13">
    <source>
        <dbReference type="PIRNR" id="PIRNR002811"/>
    </source>
</evidence>
<evidence type="ECO:0000256" key="5">
    <source>
        <dbReference type="ARBA" id="ARBA00022705"/>
    </source>
</evidence>
<evidence type="ECO:0000256" key="6">
    <source>
        <dbReference type="ARBA" id="ARBA00022723"/>
    </source>
</evidence>
<dbReference type="PROSITE" id="PS50880">
    <property type="entry name" value="TOPRIM"/>
    <property type="match status" value="1"/>
</dbReference>
<dbReference type="EC" id="2.7.7.101" evidence="12"/>
<dbReference type="GO" id="GO:0003677">
    <property type="term" value="F:DNA binding"/>
    <property type="evidence" value="ECO:0007669"/>
    <property type="project" value="UniProtKB-KW"/>
</dbReference>
<name>A0A5M6IGV8_9PROT</name>
<dbReference type="GO" id="GO:0005737">
    <property type="term" value="C:cytoplasm"/>
    <property type="evidence" value="ECO:0007669"/>
    <property type="project" value="TreeGrafter"/>
</dbReference>
<evidence type="ECO:0000256" key="3">
    <source>
        <dbReference type="ARBA" id="ARBA00022679"/>
    </source>
</evidence>